<accession>A0ABQ4YYC2</accession>
<reference evidence="1" key="2">
    <citation type="submission" date="2022-01" db="EMBL/GenBank/DDBJ databases">
        <authorList>
            <person name="Yamashiro T."/>
            <person name="Shiraishi A."/>
            <person name="Satake H."/>
            <person name="Nakayama K."/>
        </authorList>
    </citation>
    <scope>NUCLEOTIDE SEQUENCE</scope>
</reference>
<proteinExistence type="predicted"/>
<name>A0ABQ4YYC2_9ASTR</name>
<gene>
    <name evidence="1" type="ORF">Tco_0748339</name>
</gene>
<organism evidence="1 2">
    <name type="scientific">Tanacetum coccineum</name>
    <dbReference type="NCBI Taxonomy" id="301880"/>
    <lineage>
        <taxon>Eukaryota</taxon>
        <taxon>Viridiplantae</taxon>
        <taxon>Streptophyta</taxon>
        <taxon>Embryophyta</taxon>
        <taxon>Tracheophyta</taxon>
        <taxon>Spermatophyta</taxon>
        <taxon>Magnoliopsida</taxon>
        <taxon>eudicotyledons</taxon>
        <taxon>Gunneridae</taxon>
        <taxon>Pentapetalae</taxon>
        <taxon>asterids</taxon>
        <taxon>campanulids</taxon>
        <taxon>Asterales</taxon>
        <taxon>Asteraceae</taxon>
        <taxon>Asteroideae</taxon>
        <taxon>Anthemideae</taxon>
        <taxon>Anthemidinae</taxon>
        <taxon>Tanacetum</taxon>
    </lineage>
</organism>
<keyword evidence="2" id="KW-1185">Reference proteome</keyword>
<protein>
    <recommendedName>
        <fullName evidence="3">Reverse transcriptase domain-containing protein</fullName>
    </recommendedName>
</protein>
<reference evidence="1" key="1">
    <citation type="journal article" date="2022" name="Int. J. Mol. Sci.">
        <title>Draft Genome of Tanacetum Coccineum: Genomic Comparison of Closely Related Tanacetum-Family Plants.</title>
        <authorList>
            <person name="Yamashiro T."/>
            <person name="Shiraishi A."/>
            <person name="Nakayama K."/>
            <person name="Satake H."/>
        </authorList>
    </citation>
    <scope>NUCLEOTIDE SEQUENCE</scope>
</reference>
<comment type="caution">
    <text evidence="1">The sequence shown here is derived from an EMBL/GenBank/DDBJ whole genome shotgun (WGS) entry which is preliminary data.</text>
</comment>
<evidence type="ECO:0000313" key="2">
    <source>
        <dbReference type="Proteomes" id="UP001151760"/>
    </source>
</evidence>
<dbReference type="EMBL" id="BQNB010010775">
    <property type="protein sequence ID" value="GJS81798.1"/>
    <property type="molecule type" value="Genomic_DNA"/>
</dbReference>
<sequence length="210" mass="23717">MVMATTSLIGFSGETIWTLGQLRLLVTIGDVDHSTKSWMNFMIVRSLSPYNGIIERPEIREIRVVPSTAHRMLKFSVDRGIATIRSTILIPAECATVTTSSKEILKEAEVRHENLKVVLHPNFPDQEVAIGGTLSEKGRTELCLLLKENLYIFAWQPLDMTRVPRSIAEHRLNIREGYTPVRQKKKGQAPERTKAIQAEVQKLVEAGIMR</sequence>
<dbReference type="PANTHER" id="PTHR33240:SF15">
    <property type="entry name" value="GAG-PRO-LIKE PROTEIN"/>
    <property type="match status" value="1"/>
</dbReference>
<evidence type="ECO:0000313" key="1">
    <source>
        <dbReference type="EMBL" id="GJS81798.1"/>
    </source>
</evidence>
<dbReference type="PANTHER" id="PTHR33240">
    <property type="entry name" value="OS08G0508500 PROTEIN"/>
    <property type="match status" value="1"/>
</dbReference>
<dbReference type="Proteomes" id="UP001151760">
    <property type="component" value="Unassembled WGS sequence"/>
</dbReference>
<evidence type="ECO:0008006" key="3">
    <source>
        <dbReference type="Google" id="ProtNLM"/>
    </source>
</evidence>